<comment type="similarity">
    <text evidence="6">Belongs to the bacillales FliT family.</text>
</comment>
<keyword evidence="4" id="KW-0143">Chaperone</keyword>
<dbReference type="AlphaFoldDB" id="A0A3M0SKN2"/>
<evidence type="ECO:0000256" key="3">
    <source>
        <dbReference type="ARBA" id="ARBA00022795"/>
    </source>
</evidence>
<evidence type="ECO:0000313" key="9">
    <source>
        <dbReference type="Proteomes" id="UP000277999"/>
    </source>
</evidence>
<keyword evidence="8" id="KW-0966">Cell projection</keyword>
<evidence type="ECO:0000256" key="7">
    <source>
        <dbReference type="ARBA" id="ARBA00093797"/>
    </source>
</evidence>
<dbReference type="Pfam" id="PF05400">
    <property type="entry name" value="FliT"/>
    <property type="match status" value="1"/>
</dbReference>
<comment type="subcellular location">
    <subcellularLocation>
        <location evidence="1">Cytoplasm</location>
        <location evidence="1">Cytosol</location>
    </subcellularLocation>
</comment>
<dbReference type="Proteomes" id="UP000277999">
    <property type="component" value="Unassembled WGS sequence"/>
</dbReference>
<name>A0A3M0SKN2_9CLOT</name>
<keyword evidence="2" id="KW-0963">Cytoplasm</keyword>
<dbReference type="EMBL" id="RFAQ01000042">
    <property type="protein sequence ID" value="RMC99076.1"/>
    <property type="molecule type" value="Genomic_DNA"/>
</dbReference>
<protein>
    <recommendedName>
        <fullName evidence="7">Flagellar protein FliT</fullName>
    </recommendedName>
</protein>
<accession>A0A3M0SKN2</accession>
<evidence type="ECO:0000256" key="2">
    <source>
        <dbReference type="ARBA" id="ARBA00022490"/>
    </source>
</evidence>
<keyword evidence="8" id="KW-0282">Flagellum</keyword>
<evidence type="ECO:0000256" key="6">
    <source>
        <dbReference type="ARBA" id="ARBA00093785"/>
    </source>
</evidence>
<evidence type="ECO:0000256" key="4">
    <source>
        <dbReference type="ARBA" id="ARBA00023186"/>
    </source>
</evidence>
<keyword evidence="3" id="KW-1005">Bacterial flagellum biogenesis</keyword>
<keyword evidence="8" id="KW-0969">Cilium</keyword>
<dbReference type="RefSeq" id="WP_122059690.1">
    <property type="nucleotide sequence ID" value="NZ_RFAQ01000042.1"/>
</dbReference>
<dbReference type="InterPro" id="IPR008622">
    <property type="entry name" value="FliT"/>
</dbReference>
<evidence type="ECO:0000256" key="1">
    <source>
        <dbReference type="ARBA" id="ARBA00004514"/>
    </source>
</evidence>
<comment type="function">
    <text evidence="5">May act as an export chaperone for the filament capping protein FliD.</text>
</comment>
<evidence type="ECO:0000256" key="5">
    <source>
        <dbReference type="ARBA" id="ARBA00093765"/>
    </source>
</evidence>
<proteinExistence type="inferred from homology"/>
<reference evidence="8 9" key="1">
    <citation type="submission" date="2018-10" db="EMBL/GenBank/DDBJ databases">
        <title>Genome-centric metagenomics revealed C2 chemical producing, CO utilizing Clostridium with novel acetogenic gene cluster.</title>
        <authorList>
            <person name="Kang H."/>
            <person name="Park B."/>
            <person name="Choi I.G."/>
            <person name="Chang I.S."/>
        </authorList>
    </citation>
    <scope>NUCLEOTIDE SEQUENCE [LARGE SCALE GENOMIC DNA]</scope>
    <source>
        <strain evidence="8 9">H21-9</strain>
    </source>
</reference>
<sequence>MEESIEKIWKDYRDCTVNIINRVKQEDFDSLDNEMRMRQEILNKIISMKENKDQAKKLYAEFQINKIERELELIMKQKMVMIKSKLGSISKNKKASTAYGGLGKGYATIFSKKI</sequence>
<gene>
    <name evidence="8" type="ORF">D9O40_12305</name>
</gene>
<evidence type="ECO:0000313" key="8">
    <source>
        <dbReference type="EMBL" id="RMC99076.1"/>
    </source>
</evidence>
<organism evidence="8 9">
    <name type="scientific">Clostridium autoethanogenum</name>
    <dbReference type="NCBI Taxonomy" id="84023"/>
    <lineage>
        <taxon>Bacteria</taxon>
        <taxon>Bacillati</taxon>
        <taxon>Bacillota</taxon>
        <taxon>Clostridia</taxon>
        <taxon>Eubacteriales</taxon>
        <taxon>Clostridiaceae</taxon>
        <taxon>Clostridium</taxon>
    </lineage>
</organism>
<comment type="caution">
    <text evidence="8">The sequence shown here is derived from an EMBL/GenBank/DDBJ whole genome shotgun (WGS) entry which is preliminary data.</text>
</comment>